<evidence type="ECO:0000256" key="7">
    <source>
        <dbReference type="ARBA" id="ARBA00022833"/>
    </source>
</evidence>
<keyword evidence="9" id="KW-1015">Disulfide bond</keyword>
<evidence type="ECO:0000256" key="2">
    <source>
        <dbReference type="ARBA" id="ARBA00022669"/>
    </source>
</evidence>
<dbReference type="GO" id="GO:0044423">
    <property type="term" value="C:virion component"/>
    <property type="evidence" value="ECO:0007669"/>
    <property type="project" value="UniProtKB-KW"/>
</dbReference>
<keyword evidence="5" id="KW-0677">Repeat</keyword>
<keyword evidence="10" id="KW-0325">Glycoprotein</keyword>
<name>A0A346TQ20_9ABAC</name>
<feature type="domain" description="Chitin-binding type-2" evidence="12">
    <location>
        <begin position="219"/>
        <end position="277"/>
    </location>
</feature>
<evidence type="ECO:0000256" key="9">
    <source>
        <dbReference type="ARBA" id="ARBA00023157"/>
    </source>
</evidence>
<evidence type="ECO:0000256" key="8">
    <source>
        <dbReference type="ARBA" id="ARBA00022844"/>
    </source>
</evidence>
<dbReference type="Pfam" id="PF01607">
    <property type="entry name" value="CBM_14"/>
    <property type="match status" value="1"/>
</dbReference>
<feature type="domain" description="Zinc finger C2HC baculovirus (BV)-type profile" evidence="13">
    <location>
        <begin position="146"/>
        <end position="194"/>
    </location>
</feature>
<evidence type="ECO:0000313" key="15">
    <source>
        <dbReference type="Proteomes" id="UP000503448"/>
    </source>
</evidence>
<evidence type="ECO:0000256" key="6">
    <source>
        <dbReference type="ARBA" id="ARBA00022771"/>
    </source>
</evidence>
<feature type="compositionally biased region" description="Pro residues" evidence="11">
    <location>
        <begin position="657"/>
        <end position="669"/>
    </location>
</feature>
<accession>A0A346TQ20</accession>
<keyword evidence="15" id="KW-1185">Reference proteome</keyword>
<evidence type="ECO:0000256" key="5">
    <source>
        <dbReference type="ARBA" id="ARBA00022737"/>
    </source>
</evidence>
<keyword evidence="3" id="KW-0479">Metal-binding</keyword>
<dbReference type="Pfam" id="PF08475">
    <property type="entry name" value="Baculo_VP91_N"/>
    <property type="match status" value="1"/>
</dbReference>
<dbReference type="KEGG" id="vg:65102330"/>
<dbReference type="Proteomes" id="UP000503448">
    <property type="component" value="Segment"/>
</dbReference>
<dbReference type="SMART" id="SM00494">
    <property type="entry name" value="ChtBD2"/>
    <property type="match status" value="1"/>
</dbReference>
<evidence type="ECO:0000259" key="13">
    <source>
        <dbReference type="PROSITE" id="PS51807"/>
    </source>
</evidence>
<keyword evidence="8" id="KW-0946">Virion</keyword>
<dbReference type="PROSITE" id="PS51807">
    <property type="entry name" value="ZF_C2HC_BV"/>
    <property type="match status" value="1"/>
</dbReference>
<dbReference type="GO" id="GO:0008270">
    <property type="term" value="F:zinc ion binding"/>
    <property type="evidence" value="ECO:0007669"/>
    <property type="project" value="UniProtKB-KW"/>
</dbReference>
<evidence type="ECO:0000256" key="3">
    <source>
        <dbReference type="ARBA" id="ARBA00022723"/>
    </source>
</evidence>
<evidence type="ECO:0000256" key="10">
    <source>
        <dbReference type="ARBA" id="ARBA00023180"/>
    </source>
</evidence>
<keyword evidence="6" id="KW-0863">Zinc-finger</keyword>
<feature type="region of interest" description="Disordered" evidence="11">
    <location>
        <begin position="650"/>
        <end position="669"/>
    </location>
</feature>
<evidence type="ECO:0000256" key="1">
    <source>
        <dbReference type="ARBA" id="ARBA00004328"/>
    </source>
</evidence>
<reference evidence="14 15" key="1">
    <citation type="submission" date="2018-05" db="EMBL/GenBank/DDBJ databases">
        <title>The complete genome sequence of an alphabaculovirus isolated from the southern armyworm, Spodoptera eridania.</title>
        <authorList>
            <person name="Harrison R.L."/>
            <person name="Rowley D.L."/>
        </authorList>
    </citation>
    <scope>NUCLEOTIDE SEQUENCE [LARGE SCALE GENOMIC DNA]</scope>
    <source>
        <strain evidence="14">251</strain>
    </source>
</reference>
<evidence type="ECO:0000256" key="4">
    <source>
        <dbReference type="ARBA" id="ARBA00022729"/>
    </source>
</evidence>
<organism evidence="14 15">
    <name type="scientific">Spodoptera eridania nucleopolyhedrovirus</name>
    <dbReference type="NCBI Taxonomy" id="2315721"/>
    <lineage>
        <taxon>Viruses</taxon>
        <taxon>Viruses incertae sedis</taxon>
        <taxon>Naldaviricetes</taxon>
        <taxon>Lefavirales</taxon>
        <taxon>Baculoviridae</taxon>
        <taxon>Alphabaculovirus</taxon>
        <taxon>Alphabaculovirus speridaniae</taxon>
    </lineage>
</organism>
<sequence length="815" mass="92733">MSTVPLLLVAIILLLLFSIFYLIIYSDYNEQDFDNKLRVVTEYAKRTNAEHPLPDLLHYVSEVNSNFYVLRTIDTGSLDEIDAKWYDDRVERFNFIEQNLERSEPSQVRVRAVNGDRTKYEVRGDDGWIRVDCPPDERFDATAIKCVPIPPCDGKAPGMYGLTERLIDSLVLHHRVPRANVSDTDIHPTMYLRCLEGGSHVVEECPSNHLFNGVECELRDDCAGRPDGFVLNLFPEQLNINEYMICENGQNKVVSCPFGKIFDRRLLTCVDAEPCSVHGVDYTYITDDIGPTQFYKCLSNTEAELVTCVNRVFVNERYECAGDVRCSRFANGSGTQLMTYDDEVLEFNYGVLICDNYNIVADVTCDWENQINDKLYNDKFMLNIHYPKEVYNANTGQCQATIPSLLRYKLVAYSIENIPNDLDINFSTAFVGLTSTIPQVVDTDRLNDNVVIYARDQNLLGWNYITGKGMDCFGDYMFDPFEGTRLNVCVDDELQETIEFTPDQYLVSTKMEIGSDADYDHACSRTLTSNFVNFDHFIAQISADILRSDACGELLTQIHDQYTTISSKYTTIHAKYNYESVKEPKYIERYRANIQNSANIQDVNLDENTRNENDDDEILIPIFDPFDKYDVIEPLFNPWSARDIIDCHPDDTSCGVRPPPPPPPPPAPPTLTLTDKQLSYSCFYAVPTFKLSACNVVDDHIKESIRHLRENVTVDEACRNAAGLANIINAYAYMGNAIGCKSTYDPNTNRIRVLPVRDGKVFSNLETQSNDGVKYNNWLHNHEGTIMACPEHALGSNFTCNLEDDVIYHIDDLQV</sequence>
<evidence type="ECO:0000256" key="11">
    <source>
        <dbReference type="SAM" id="MobiDB-lite"/>
    </source>
</evidence>
<dbReference type="GO" id="GO:0008061">
    <property type="term" value="F:chitin binding"/>
    <property type="evidence" value="ECO:0007669"/>
    <property type="project" value="UniProtKB-KW"/>
</dbReference>
<dbReference type="InterPro" id="IPR036508">
    <property type="entry name" value="Chitin-bd_dom_sf"/>
</dbReference>
<dbReference type="EMBL" id="MH320559">
    <property type="protein sequence ID" value="AXU41680.1"/>
    <property type="molecule type" value="Genomic_DNA"/>
</dbReference>
<comment type="subcellular location">
    <subcellularLocation>
        <location evidence="1">Virion</location>
    </subcellularLocation>
</comment>
<dbReference type="InterPro" id="IPR013682">
    <property type="entry name" value="BaculoV_Vp91_N"/>
</dbReference>
<protein>
    <submittedName>
        <fullName evidence="14">VP91</fullName>
    </submittedName>
</protein>
<dbReference type="GO" id="GO:0005576">
    <property type="term" value="C:extracellular region"/>
    <property type="evidence" value="ECO:0007669"/>
    <property type="project" value="InterPro"/>
</dbReference>
<keyword evidence="4" id="KW-0732">Signal</keyword>
<dbReference type="PROSITE" id="PS50940">
    <property type="entry name" value="CHIT_BIND_II"/>
    <property type="match status" value="1"/>
</dbReference>
<dbReference type="InterPro" id="IPR002557">
    <property type="entry name" value="Chitin-bd_dom"/>
</dbReference>
<evidence type="ECO:0000259" key="12">
    <source>
        <dbReference type="PROSITE" id="PS50940"/>
    </source>
</evidence>
<dbReference type="RefSeq" id="YP_010087083.1">
    <property type="nucleotide sequence ID" value="NC_055502.1"/>
</dbReference>
<evidence type="ECO:0000313" key="14">
    <source>
        <dbReference type="EMBL" id="AXU41680.1"/>
    </source>
</evidence>
<keyword evidence="7" id="KW-0862">Zinc</keyword>
<dbReference type="GeneID" id="65102330"/>
<proteinExistence type="predicted"/>
<dbReference type="SUPFAM" id="SSF57625">
    <property type="entry name" value="Invertebrate chitin-binding proteins"/>
    <property type="match status" value="1"/>
</dbReference>
<keyword evidence="2" id="KW-0147">Chitin-binding</keyword>